<dbReference type="GO" id="GO:0004622">
    <property type="term" value="F:phosphatidylcholine lysophospholipase activity"/>
    <property type="evidence" value="ECO:0007669"/>
    <property type="project" value="TreeGrafter"/>
</dbReference>
<evidence type="ECO:0000313" key="2">
    <source>
        <dbReference type="EMBL" id="KAK4549928.1"/>
    </source>
</evidence>
<dbReference type="Proteomes" id="UP001324427">
    <property type="component" value="Unassembled WGS sequence"/>
</dbReference>
<comment type="caution">
    <text evidence="2">The sequence shown here is derived from an EMBL/GenBank/DDBJ whole genome shotgun (WGS) entry which is preliminary data.</text>
</comment>
<dbReference type="PANTHER" id="PTHR30383:SF31">
    <property type="entry name" value="SGNH HYDROLASE-TYPE ESTERASE DOMAIN-CONTAINING PROTEIN-RELATED"/>
    <property type="match status" value="1"/>
</dbReference>
<dbReference type="AlphaFoldDB" id="A0AAV9JXR5"/>
<accession>A0AAV9JXR5</accession>
<dbReference type="InterPro" id="IPR013830">
    <property type="entry name" value="SGNH_hydro"/>
</dbReference>
<dbReference type="Gene3D" id="3.40.50.1110">
    <property type="entry name" value="SGNH hydrolase"/>
    <property type="match status" value="1"/>
</dbReference>
<dbReference type="InterPro" id="IPR036514">
    <property type="entry name" value="SGNH_hydro_sf"/>
</dbReference>
<sequence>MPLGASIVWGQDSTDHNGFRLLLRTMLEANGNTVTYVGTRFHGNMTNNACEAYPGDTIDEVQSRANSSGAWAYAPNVVLVHLGTNDCQLGANETSTTAAARFASFLASIKAEDADALVIASTLIRNLDRDVDDCIVHFNSHLAGIVRDASDGGQKVTLVDMHDAVPFSDINTTDLTHPTDAGYDIMARVWYEGLVNASSLITAPSAAGKATPKSPSSDAGNKVAWTSTVWLLVPLAVWFLGS</sequence>
<dbReference type="PANTHER" id="PTHR30383">
    <property type="entry name" value="THIOESTERASE 1/PROTEASE 1/LYSOPHOSPHOLIPASE L1"/>
    <property type="match status" value="1"/>
</dbReference>
<dbReference type="SUPFAM" id="SSF52266">
    <property type="entry name" value="SGNH hydrolase"/>
    <property type="match status" value="1"/>
</dbReference>
<feature type="domain" description="SGNH hydrolase-type esterase" evidence="1">
    <location>
        <begin position="3"/>
        <end position="185"/>
    </location>
</feature>
<proteinExistence type="predicted"/>
<organism evidence="2 3">
    <name type="scientific">Oleoguttula mirabilis</name>
    <dbReference type="NCBI Taxonomy" id="1507867"/>
    <lineage>
        <taxon>Eukaryota</taxon>
        <taxon>Fungi</taxon>
        <taxon>Dikarya</taxon>
        <taxon>Ascomycota</taxon>
        <taxon>Pezizomycotina</taxon>
        <taxon>Dothideomycetes</taxon>
        <taxon>Dothideomycetidae</taxon>
        <taxon>Mycosphaerellales</taxon>
        <taxon>Teratosphaeriaceae</taxon>
        <taxon>Oleoguttula</taxon>
    </lineage>
</organism>
<keyword evidence="3" id="KW-1185">Reference proteome</keyword>
<evidence type="ECO:0000313" key="3">
    <source>
        <dbReference type="Proteomes" id="UP001324427"/>
    </source>
</evidence>
<name>A0AAV9JXR5_9PEZI</name>
<evidence type="ECO:0000259" key="1">
    <source>
        <dbReference type="Pfam" id="PF13472"/>
    </source>
</evidence>
<dbReference type="EMBL" id="JAVFHQ010000003">
    <property type="protein sequence ID" value="KAK4549928.1"/>
    <property type="molecule type" value="Genomic_DNA"/>
</dbReference>
<reference evidence="2 3" key="1">
    <citation type="submission" date="2021-11" db="EMBL/GenBank/DDBJ databases">
        <title>Black yeast isolated from Biological Soil Crust.</title>
        <authorList>
            <person name="Kurbessoian T."/>
        </authorList>
    </citation>
    <scope>NUCLEOTIDE SEQUENCE [LARGE SCALE GENOMIC DNA]</scope>
    <source>
        <strain evidence="2 3">CCFEE 5522</strain>
    </source>
</reference>
<dbReference type="Pfam" id="PF13472">
    <property type="entry name" value="Lipase_GDSL_2"/>
    <property type="match status" value="1"/>
</dbReference>
<gene>
    <name evidence="2" type="ORF">LTR36_005229</name>
</gene>
<dbReference type="InterPro" id="IPR051532">
    <property type="entry name" value="Ester_Hydrolysis_Enzymes"/>
</dbReference>
<protein>
    <recommendedName>
        <fullName evidence="1">SGNH hydrolase-type esterase domain-containing protein</fullName>
    </recommendedName>
</protein>